<reference evidence="4" key="2">
    <citation type="submission" date="2015-07" db="EMBL/GenBank/DDBJ databases">
        <authorList>
            <person name="Noorani M."/>
        </authorList>
    </citation>
    <scope>NUCLEOTIDE SEQUENCE</scope>
    <source>
        <strain evidence="4">Yugu1</strain>
    </source>
</reference>
<proteinExistence type="inferred from homology"/>
<dbReference type="GO" id="GO:0033707">
    <property type="term" value="F:3''-deamino-3''-oxonicotianamine reductase activity"/>
    <property type="evidence" value="ECO:0007669"/>
    <property type="project" value="UniProtKB-ARBA"/>
</dbReference>
<gene>
    <name evidence="4" type="ORF">SETIT_9G476100v2</name>
</gene>
<dbReference type="EMBL" id="CM003536">
    <property type="protein sequence ID" value="RCV45725.1"/>
    <property type="molecule type" value="Genomic_DNA"/>
</dbReference>
<dbReference type="SUPFAM" id="SSF51430">
    <property type="entry name" value="NAD(P)-linked oxidoreductase"/>
    <property type="match status" value="1"/>
</dbReference>
<accession>A0A368STJ1</accession>
<evidence type="ECO:0000313" key="4">
    <source>
        <dbReference type="EMBL" id="RCV45725.1"/>
    </source>
</evidence>
<dbReference type="CDD" id="cd19124">
    <property type="entry name" value="AKR_AKR4A_4B"/>
    <property type="match status" value="1"/>
</dbReference>
<dbReference type="Pfam" id="PF00248">
    <property type="entry name" value="Aldo_ket_red"/>
    <property type="match status" value="1"/>
</dbReference>
<dbReference type="GO" id="GO:0019290">
    <property type="term" value="P:siderophore biosynthetic process"/>
    <property type="evidence" value="ECO:0007669"/>
    <property type="project" value="UniProtKB-ARBA"/>
</dbReference>
<sequence length="357" mass="40023">MYIYAVPVCIRTSTELRGVDTQKSQDTTPRAPRGLRLERVGDTMSAAGRSPCGLPRIGLGTAVQGPRPDAVRAAALRAMMLGYRHFDTAAHYATEAPIGEAAAEAVREGVVASRDEIFVTSKVWCADAHPDRVLPALRKTLSNLQMEYVDLYMVHWPVTMKAGKFTAPYTPEDLEPFDMRGVWAAMEECHRLGLAKSIGVCNFSCKKLETLLSFATIPPAVNQVEINPVWQQRKLREFCRDKGIQLCAYSPLGAKGTHWGSDSVMDSGVLHEIAKSKGKTVAQVCLRWVYEQGDCLIVKSFDESRMKENLDIVDWELTEEERQRISKIPQRKINQGRRYVSENGQYKSLEELWDGEI</sequence>
<feature type="domain" description="NADP-dependent oxidoreductase" evidence="3">
    <location>
        <begin position="57"/>
        <end position="328"/>
    </location>
</feature>
<dbReference type="GO" id="GO:1990641">
    <property type="term" value="P:response to iron ion starvation"/>
    <property type="evidence" value="ECO:0007669"/>
    <property type="project" value="UniProtKB-ARBA"/>
</dbReference>
<comment type="similarity">
    <text evidence="1">Belongs to the aldo/keto reductase family.</text>
</comment>
<organism evidence="4">
    <name type="scientific">Setaria italica</name>
    <name type="common">Foxtail millet</name>
    <name type="synonym">Panicum italicum</name>
    <dbReference type="NCBI Taxonomy" id="4555"/>
    <lineage>
        <taxon>Eukaryota</taxon>
        <taxon>Viridiplantae</taxon>
        <taxon>Streptophyta</taxon>
        <taxon>Embryophyta</taxon>
        <taxon>Tracheophyta</taxon>
        <taxon>Spermatophyta</taxon>
        <taxon>Magnoliopsida</taxon>
        <taxon>Liliopsida</taxon>
        <taxon>Poales</taxon>
        <taxon>Poaceae</taxon>
        <taxon>PACMAD clade</taxon>
        <taxon>Panicoideae</taxon>
        <taxon>Panicodae</taxon>
        <taxon>Paniceae</taxon>
        <taxon>Cenchrinae</taxon>
        <taxon>Setaria</taxon>
    </lineage>
</organism>
<keyword evidence="2" id="KW-0560">Oxidoreductase</keyword>
<dbReference type="AlphaFoldDB" id="A0A368STJ1"/>
<dbReference type="InterPro" id="IPR018170">
    <property type="entry name" value="Aldo/ket_reductase_CS"/>
</dbReference>
<dbReference type="PROSITE" id="PS00798">
    <property type="entry name" value="ALDOKETO_REDUCTASE_1"/>
    <property type="match status" value="1"/>
</dbReference>
<dbReference type="STRING" id="4555.A0A368STJ1"/>
<protein>
    <recommendedName>
        <fullName evidence="3">NADP-dependent oxidoreductase domain-containing protein</fullName>
    </recommendedName>
</protein>
<evidence type="ECO:0000256" key="1">
    <source>
        <dbReference type="ARBA" id="ARBA00007905"/>
    </source>
</evidence>
<evidence type="ECO:0000259" key="3">
    <source>
        <dbReference type="Pfam" id="PF00248"/>
    </source>
</evidence>
<reference evidence="4" key="1">
    <citation type="journal article" date="2012" name="Nat. Biotechnol.">
        <title>Reference genome sequence of the model plant Setaria.</title>
        <authorList>
            <person name="Bennetzen J.L."/>
            <person name="Schmutz J."/>
            <person name="Wang H."/>
            <person name="Percifield R."/>
            <person name="Hawkins J."/>
            <person name="Pontaroli A.C."/>
            <person name="Estep M."/>
            <person name="Feng L."/>
            <person name="Vaughn J.N."/>
            <person name="Grimwood J."/>
            <person name="Jenkins J."/>
            <person name="Barry K."/>
            <person name="Lindquist E."/>
            <person name="Hellsten U."/>
            <person name="Deshpande S."/>
            <person name="Wang X."/>
            <person name="Wu X."/>
            <person name="Mitros T."/>
            <person name="Triplett J."/>
            <person name="Yang X."/>
            <person name="Ye C.Y."/>
            <person name="Mauro-Herrera M."/>
            <person name="Wang L."/>
            <person name="Li P."/>
            <person name="Sharma M."/>
            <person name="Sharma R."/>
            <person name="Ronald P.C."/>
            <person name="Panaud O."/>
            <person name="Kellogg E.A."/>
            <person name="Brutnell T.P."/>
            <person name="Doust A.N."/>
            <person name="Tuskan G.A."/>
            <person name="Rokhsar D."/>
            <person name="Devos K.M."/>
        </authorList>
    </citation>
    <scope>NUCLEOTIDE SEQUENCE [LARGE SCALE GENOMIC DNA]</scope>
    <source>
        <strain evidence="4">Yugu1</strain>
    </source>
</reference>
<dbReference type="PROSITE" id="PS00063">
    <property type="entry name" value="ALDOKETO_REDUCTASE_3"/>
    <property type="match status" value="1"/>
</dbReference>
<name>A0A368STJ1_SETIT</name>
<dbReference type="InterPro" id="IPR044497">
    <property type="entry name" value="AKR4A/B"/>
</dbReference>
<dbReference type="Gene3D" id="3.20.20.100">
    <property type="entry name" value="NADP-dependent oxidoreductase domain"/>
    <property type="match status" value="1"/>
</dbReference>
<dbReference type="InterPro" id="IPR023210">
    <property type="entry name" value="NADP_OxRdtase_dom"/>
</dbReference>
<dbReference type="PROSITE" id="PS00062">
    <property type="entry name" value="ALDOKETO_REDUCTASE_2"/>
    <property type="match status" value="1"/>
</dbReference>
<evidence type="ECO:0000256" key="2">
    <source>
        <dbReference type="ARBA" id="ARBA00023002"/>
    </source>
</evidence>
<dbReference type="PRINTS" id="PR00069">
    <property type="entry name" value="ALDKETRDTASE"/>
</dbReference>
<dbReference type="InterPro" id="IPR036812">
    <property type="entry name" value="NAD(P)_OxRdtase_dom_sf"/>
</dbReference>
<dbReference type="FunFam" id="3.20.20.100:FF:000014">
    <property type="entry name" value="NAD(P)-linked oxidoreductase superfamily protein"/>
    <property type="match status" value="1"/>
</dbReference>
<dbReference type="OrthoDB" id="416253at2759"/>
<dbReference type="PANTHER" id="PTHR11732">
    <property type="entry name" value="ALDO/KETO REDUCTASE"/>
    <property type="match status" value="1"/>
</dbReference>
<dbReference type="InterPro" id="IPR020471">
    <property type="entry name" value="AKR"/>
</dbReference>